<feature type="compositionally biased region" description="Polar residues" evidence="1">
    <location>
        <begin position="124"/>
        <end position="138"/>
    </location>
</feature>
<feature type="region of interest" description="Disordered" evidence="1">
    <location>
        <begin position="216"/>
        <end position="243"/>
    </location>
</feature>
<gene>
    <name evidence="2" type="primary">Dgri\GH23309</name>
    <name evidence="2" type="ORF">Dgri_GH23309</name>
</gene>
<dbReference type="PANTHER" id="PTHR20916">
    <property type="entry name" value="CYSTEINE AND GLYCINE-RICH PROTEIN 2 BINDING PROTEIN"/>
    <property type="match status" value="1"/>
</dbReference>
<protein>
    <submittedName>
        <fullName evidence="2">GH23309</fullName>
    </submittedName>
</protein>
<dbReference type="Proteomes" id="UP000001070">
    <property type="component" value="Unassembled WGS sequence"/>
</dbReference>
<name>B4JZZ9_DROGR</name>
<feature type="compositionally biased region" description="Low complexity" evidence="1">
    <location>
        <begin position="224"/>
        <end position="236"/>
    </location>
</feature>
<dbReference type="GO" id="GO:0004402">
    <property type="term" value="F:histone acetyltransferase activity"/>
    <property type="evidence" value="ECO:0007669"/>
    <property type="project" value="TreeGrafter"/>
</dbReference>
<evidence type="ECO:0000313" key="2">
    <source>
        <dbReference type="EMBL" id="EDV98681.1"/>
    </source>
</evidence>
<dbReference type="EMBL" id="CH916383">
    <property type="protein sequence ID" value="EDV98681.1"/>
    <property type="molecule type" value="Genomic_DNA"/>
</dbReference>
<dbReference type="AlphaFoldDB" id="B4JZZ9"/>
<organism evidence="3">
    <name type="scientific">Drosophila grimshawi</name>
    <name type="common">Hawaiian fruit fly</name>
    <name type="synonym">Idiomyia grimshawi</name>
    <dbReference type="NCBI Taxonomy" id="7222"/>
    <lineage>
        <taxon>Eukaryota</taxon>
        <taxon>Metazoa</taxon>
        <taxon>Ecdysozoa</taxon>
        <taxon>Arthropoda</taxon>
        <taxon>Hexapoda</taxon>
        <taxon>Insecta</taxon>
        <taxon>Pterygota</taxon>
        <taxon>Neoptera</taxon>
        <taxon>Endopterygota</taxon>
        <taxon>Diptera</taxon>
        <taxon>Brachycera</taxon>
        <taxon>Muscomorpha</taxon>
        <taxon>Ephydroidea</taxon>
        <taxon>Drosophilidae</taxon>
        <taxon>Drosophila</taxon>
        <taxon>Hawaiian Drosophila</taxon>
    </lineage>
</organism>
<feature type="compositionally biased region" description="Low complexity" evidence="1">
    <location>
        <begin position="105"/>
        <end position="119"/>
    </location>
</feature>
<sequence>MLQPQQLQHAQSFYLHETLNNSCYYSTQNLSAAAAAAATATAVGVSVVVERVGNISSNKSNNNIGIDSECDSLDGCVLHTLQAHELQQHVQPASVRLRHSTPLMQHRQLQQQQQQQQLRPRLDSNASAASLYQSFGTQRGNRNNNNRNNNNSNNNNNNIGNIRLSNSAESIQYATRRPNIISNPNTSSNPNSSNNNNNTRRLLINVPRQYPLRSSLRRHKEKQIGGSQSNSSNSISNEQLTSNPTTAATVAAGGATPLNKPLLLVGLLPGAEQPPSVRNSIADCGSLDYDSMDTMEHQLSVECSTSLSFKAPRL</sequence>
<dbReference type="OrthoDB" id="9994905at2759"/>
<feature type="region of interest" description="Disordered" evidence="1">
    <location>
        <begin position="104"/>
        <end position="162"/>
    </location>
</feature>
<dbReference type="HOGENOM" id="CLU_886424_0_0_1"/>
<dbReference type="PANTHER" id="PTHR20916:SF12">
    <property type="entry name" value="ANCESTRAL COATOMER ELEMENT 1 SEC16_SEC31 DOMAIN-CONTAINING PROTEIN-RELATED"/>
    <property type="match status" value="1"/>
</dbReference>
<evidence type="ECO:0000256" key="1">
    <source>
        <dbReference type="SAM" id="MobiDB-lite"/>
    </source>
</evidence>
<feature type="region of interest" description="Disordered" evidence="1">
    <location>
        <begin position="179"/>
        <end position="199"/>
    </location>
</feature>
<evidence type="ECO:0000313" key="3">
    <source>
        <dbReference type="Proteomes" id="UP000001070"/>
    </source>
</evidence>
<reference evidence="2 3" key="1">
    <citation type="journal article" date="2007" name="Nature">
        <title>Evolution of genes and genomes on the Drosophila phylogeny.</title>
        <authorList>
            <consortium name="Drosophila 12 Genomes Consortium"/>
            <person name="Clark A.G."/>
            <person name="Eisen M.B."/>
            <person name="Smith D.R."/>
            <person name="Bergman C.M."/>
            <person name="Oliver B."/>
            <person name="Markow T.A."/>
            <person name="Kaufman T.C."/>
            <person name="Kellis M."/>
            <person name="Gelbart W."/>
            <person name="Iyer V.N."/>
            <person name="Pollard D.A."/>
            <person name="Sackton T.B."/>
            <person name="Larracuente A.M."/>
            <person name="Singh N.D."/>
            <person name="Abad J.P."/>
            <person name="Abt D.N."/>
            <person name="Adryan B."/>
            <person name="Aguade M."/>
            <person name="Akashi H."/>
            <person name="Anderson W.W."/>
            <person name="Aquadro C.F."/>
            <person name="Ardell D.H."/>
            <person name="Arguello R."/>
            <person name="Artieri C.G."/>
            <person name="Barbash D.A."/>
            <person name="Barker D."/>
            <person name="Barsanti P."/>
            <person name="Batterham P."/>
            <person name="Batzoglou S."/>
            <person name="Begun D."/>
            <person name="Bhutkar A."/>
            <person name="Blanco E."/>
            <person name="Bosak S.A."/>
            <person name="Bradley R.K."/>
            <person name="Brand A.D."/>
            <person name="Brent M.R."/>
            <person name="Brooks A.N."/>
            <person name="Brown R.H."/>
            <person name="Butlin R.K."/>
            <person name="Caggese C."/>
            <person name="Calvi B.R."/>
            <person name="Bernardo de Carvalho A."/>
            <person name="Caspi A."/>
            <person name="Castrezana S."/>
            <person name="Celniker S.E."/>
            <person name="Chang J.L."/>
            <person name="Chapple C."/>
            <person name="Chatterji S."/>
            <person name="Chinwalla A."/>
            <person name="Civetta A."/>
            <person name="Clifton S.W."/>
            <person name="Comeron J.M."/>
            <person name="Costello J.C."/>
            <person name="Coyne J.A."/>
            <person name="Daub J."/>
            <person name="David R.G."/>
            <person name="Delcher A.L."/>
            <person name="Delehaunty K."/>
            <person name="Do C.B."/>
            <person name="Ebling H."/>
            <person name="Edwards K."/>
            <person name="Eickbush T."/>
            <person name="Evans J.D."/>
            <person name="Filipski A."/>
            <person name="Findeiss S."/>
            <person name="Freyhult E."/>
            <person name="Fulton L."/>
            <person name="Fulton R."/>
            <person name="Garcia A.C."/>
            <person name="Gardiner A."/>
            <person name="Garfield D.A."/>
            <person name="Garvin B.E."/>
            <person name="Gibson G."/>
            <person name="Gilbert D."/>
            <person name="Gnerre S."/>
            <person name="Godfrey J."/>
            <person name="Good R."/>
            <person name="Gotea V."/>
            <person name="Gravely B."/>
            <person name="Greenberg A.J."/>
            <person name="Griffiths-Jones S."/>
            <person name="Gross S."/>
            <person name="Guigo R."/>
            <person name="Gustafson E.A."/>
            <person name="Haerty W."/>
            <person name="Hahn M.W."/>
            <person name="Halligan D.L."/>
            <person name="Halpern A.L."/>
            <person name="Halter G.M."/>
            <person name="Han M.V."/>
            <person name="Heger A."/>
            <person name="Hillier L."/>
            <person name="Hinrichs A.S."/>
            <person name="Holmes I."/>
            <person name="Hoskins R.A."/>
            <person name="Hubisz M.J."/>
            <person name="Hultmark D."/>
            <person name="Huntley M.A."/>
            <person name="Jaffe D.B."/>
            <person name="Jagadeeshan S."/>
            <person name="Jeck W.R."/>
            <person name="Johnson J."/>
            <person name="Jones C.D."/>
            <person name="Jordan W.C."/>
            <person name="Karpen G.H."/>
            <person name="Kataoka E."/>
            <person name="Keightley P.D."/>
            <person name="Kheradpour P."/>
            <person name="Kirkness E.F."/>
            <person name="Koerich L.B."/>
            <person name="Kristiansen K."/>
            <person name="Kudrna D."/>
            <person name="Kulathinal R.J."/>
            <person name="Kumar S."/>
            <person name="Kwok R."/>
            <person name="Lander E."/>
            <person name="Langley C.H."/>
            <person name="Lapoint R."/>
            <person name="Lazzaro B.P."/>
            <person name="Lee S.J."/>
            <person name="Levesque L."/>
            <person name="Li R."/>
            <person name="Lin C.F."/>
            <person name="Lin M.F."/>
            <person name="Lindblad-Toh K."/>
            <person name="Llopart A."/>
            <person name="Long M."/>
            <person name="Low L."/>
            <person name="Lozovsky E."/>
            <person name="Lu J."/>
            <person name="Luo M."/>
            <person name="Machado C.A."/>
            <person name="Makalowski W."/>
            <person name="Marzo M."/>
            <person name="Matsuda M."/>
            <person name="Matzkin L."/>
            <person name="McAllister B."/>
            <person name="McBride C.S."/>
            <person name="McKernan B."/>
            <person name="McKernan K."/>
            <person name="Mendez-Lago M."/>
            <person name="Minx P."/>
            <person name="Mollenhauer M.U."/>
            <person name="Montooth K."/>
            <person name="Mount S.M."/>
            <person name="Mu X."/>
            <person name="Myers E."/>
            <person name="Negre B."/>
            <person name="Newfeld S."/>
            <person name="Nielsen R."/>
            <person name="Noor M.A."/>
            <person name="O'Grady P."/>
            <person name="Pachter L."/>
            <person name="Papaceit M."/>
            <person name="Parisi M.J."/>
            <person name="Parisi M."/>
            <person name="Parts L."/>
            <person name="Pedersen J.S."/>
            <person name="Pesole G."/>
            <person name="Phillippy A.M."/>
            <person name="Ponting C.P."/>
            <person name="Pop M."/>
            <person name="Porcelli D."/>
            <person name="Powell J.R."/>
            <person name="Prohaska S."/>
            <person name="Pruitt K."/>
            <person name="Puig M."/>
            <person name="Quesneville H."/>
            <person name="Ram K.R."/>
            <person name="Rand D."/>
            <person name="Rasmussen M.D."/>
            <person name="Reed L.K."/>
            <person name="Reenan R."/>
            <person name="Reily A."/>
            <person name="Remington K.A."/>
            <person name="Rieger T.T."/>
            <person name="Ritchie M.G."/>
            <person name="Robin C."/>
            <person name="Rogers Y.H."/>
            <person name="Rohde C."/>
            <person name="Rozas J."/>
            <person name="Rubenfield M.J."/>
            <person name="Ruiz A."/>
            <person name="Russo S."/>
            <person name="Salzberg S.L."/>
            <person name="Sanchez-Gracia A."/>
            <person name="Saranga D.J."/>
            <person name="Sato H."/>
            <person name="Schaeffer S.W."/>
            <person name="Schatz M.C."/>
            <person name="Schlenke T."/>
            <person name="Schwartz R."/>
            <person name="Segarra C."/>
            <person name="Singh R.S."/>
            <person name="Sirot L."/>
            <person name="Sirota M."/>
            <person name="Sisneros N.B."/>
            <person name="Smith C.D."/>
            <person name="Smith T.F."/>
            <person name="Spieth J."/>
            <person name="Stage D.E."/>
            <person name="Stark A."/>
            <person name="Stephan W."/>
            <person name="Strausberg R.L."/>
            <person name="Strempel S."/>
            <person name="Sturgill D."/>
            <person name="Sutton G."/>
            <person name="Sutton G.G."/>
            <person name="Tao W."/>
            <person name="Teichmann S."/>
            <person name="Tobari Y.N."/>
            <person name="Tomimura Y."/>
            <person name="Tsolas J.M."/>
            <person name="Valente V.L."/>
            <person name="Venter E."/>
            <person name="Venter J.C."/>
            <person name="Vicario S."/>
            <person name="Vieira F.G."/>
            <person name="Vilella A.J."/>
            <person name="Villasante A."/>
            <person name="Walenz B."/>
            <person name="Wang J."/>
            <person name="Wasserman M."/>
            <person name="Watts T."/>
            <person name="Wilson D."/>
            <person name="Wilson R.K."/>
            <person name="Wing R.A."/>
            <person name="Wolfner M.F."/>
            <person name="Wong A."/>
            <person name="Wong G.K."/>
            <person name="Wu C.I."/>
            <person name="Wu G."/>
            <person name="Yamamoto D."/>
            <person name="Yang H.P."/>
            <person name="Yang S.P."/>
            <person name="Yorke J.A."/>
            <person name="Yoshida K."/>
            <person name="Zdobnov E."/>
            <person name="Zhang P."/>
            <person name="Zhang Y."/>
            <person name="Zimin A.V."/>
            <person name="Baldwin J."/>
            <person name="Abdouelleil A."/>
            <person name="Abdulkadir J."/>
            <person name="Abebe A."/>
            <person name="Abera B."/>
            <person name="Abreu J."/>
            <person name="Acer S.C."/>
            <person name="Aftuck L."/>
            <person name="Alexander A."/>
            <person name="An P."/>
            <person name="Anderson E."/>
            <person name="Anderson S."/>
            <person name="Arachi H."/>
            <person name="Azer M."/>
            <person name="Bachantsang P."/>
            <person name="Barry A."/>
            <person name="Bayul T."/>
            <person name="Berlin A."/>
            <person name="Bessette D."/>
            <person name="Bloom T."/>
            <person name="Blye J."/>
            <person name="Boguslavskiy L."/>
            <person name="Bonnet C."/>
            <person name="Boukhgalter B."/>
            <person name="Bourzgui I."/>
            <person name="Brown A."/>
            <person name="Cahill P."/>
            <person name="Channer S."/>
            <person name="Cheshatsang Y."/>
            <person name="Chuda L."/>
            <person name="Citroen M."/>
            <person name="Collymore A."/>
            <person name="Cooke P."/>
            <person name="Costello M."/>
            <person name="D'Aco K."/>
            <person name="Daza R."/>
            <person name="De Haan G."/>
            <person name="DeGray S."/>
            <person name="DeMaso C."/>
            <person name="Dhargay N."/>
            <person name="Dooley K."/>
            <person name="Dooley E."/>
            <person name="Doricent M."/>
            <person name="Dorje P."/>
            <person name="Dorjee K."/>
            <person name="Dupes A."/>
            <person name="Elong R."/>
            <person name="Falk J."/>
            <person name="Farina A."/>
            <person name="Faro S."/>
            <person name="Ferguson D."/>
            <person name="Fisher S."/>
            <person name="Foley C.D."/>
            <person name="Franke A."/>
            <person name="Friedrich D."/>
            <person name="Gadbois L."/>
            <person name="Gearin G."/>
            <person name="Gearin C.R."/>
            <person name="Giannoukos G."/>
            <person name="Goode T."/>
            <person name="Graham J."/>
            <person name="Grandbois E."/>
            <person name="Grewal S."/>
            <person name="Gyaltsen K."/>
            <person name="Hafez N."/>
            <person name="Hagos B."/>
            <person name="Hall J."/>
            <person name="Henson C."/>
            <person name="Hollinger A."/>
            <person name="Honan T."/>
            <person name="Huard M.D."/>
            <person name="Hughes L."/>
            <person name="Hurhula B."/>
            <person name="Husby M.E."/>
            <person name="Kamat A."/>
            <person name="Kanga B."/>
            <person name="Kashin S."/>
            <person name="Khazanovich D."/>
            <person name="Kisner P."/>
            <person name="Lance K."/>
            <person name="Lara M."/>
            <person name="Lee W."/>
            <person name="Lennon N."/>
            <person name="Letendre F."/>
            <person name="LeVine R."/>
            <person name="Lipovsky A."/>
            <person name="Liu X."/>
            <person name="Liu J."/>
            <person name="Liu S."/>
            <person name="Lokyitsang T."/>
            <person name="Lokyitsang Y."/>
            <person name="Lubonja R."/>
            <person name="Lui A."/>
            <person name="MacDonald P."/>
            <person name="Magnisalis V."/>
            <person name="Maru K."/>
            <person name="Matthews C."/>
            <person name="McCusker W."/>
            <person name="McDonough S."/>
            <person name="Mehta T."/>
            <person name="Meldrim J."/>
            <person name="Meneus L."/>
            <person name="Mihai O."/>
            <person name="Mihalev A."/>
            <person name="Mihova T."/>
            <person name="Mittelman R."/>
            <person name="Mlenga V."/>
            <person name="Montmayeur A."/>
            <person name="Mulrain L."/>
            <person name="Navidi A."/>
            <person name="Naylor J."/>
            <person name="Negash T."/>
            <person name="Nguyen T."/>
            <person name="Nguyen N."/>
            <person name="Nicol R."/>
            <person name="Norbu C."/>
            <person name="Norbu N."/>
            <person name="Novod N."/>
            <person name="O'Neill B."/>
            <person name="Osman S."/>
            <person name="Markiewicz E."/>
            <person name="Oyono O.L."/>
            <person name="Patti C."/>
            <person name="Phunkhang P."/>
            <person name="Pierre F."/>
            <person name="Priest M."/>
            <person name="Raghuraman S."/>
            <person name="Rege F."/>
            <person name="Reyes R."/>
            <person name="Rise C."/>
            <person name="Rogov P."/>
            <person name="Ross K."/>
            <person name="Ryan E."/>
            <person name="Settipalli S."/>
            <person name="Shea T."/>
            <person name="Sherpa N."/>
            <person name="Shi L."/>
            <person name="Shih D."/>
            <person name="Sparrow T."/>
            <person name="Spaulding J."/>
            <person name="Stalker J."/>
            <person name="Stange-Thomann N."/>
            <person name="Stavropoulos S."/>
            <person name="Stone C."/>
            <person name="Strader C."/>
            <person name="Tesfaye S."/>
            <person name="Thomson T."/>
            <person name="Thoulutsang Y."/>
            <person name="Thoulutsang D."/>
            <person name="Topham K."/>
            <person name="Topping I."/>
            <person name="Tsamla T."/>
            <person name="Vassiliev H."/>
            <person name="Vo A."/>
            <person name="Wangchuk T."/>
            <person name="Wangdi T."/>
            <person name="Weiand M."/>
            <person name="Wilkinson J."/>
            <person name="Wilson A."/>
            <person name="Yadav S."/>
            <person name="Young G."/>
            <person name="Yu Q."/>
            <person name="Zembek L."/>
            <person name="Zhong D."/>
            <person name="Zimmer A."/>
            <person name="Zwirko Z."/>
            <person name="Jaffe D.B."/>
            <person name="Alvarez P."/>
            <person name="Brockman W."/>
            <person name="Butler J."/>
            <person name="Chin C."/>
            <person name="Gnerre S."/>
            <person name="Grabherr M."/>
            <person name="Kleber M."/>
            <person name="Mauceli E."/>
            <person name="MacCallum I."/>
        </authorList>
    </citation>
    <scope>NUCLEOTIDE SEQUENCE [LARGE SCALE GENOMIC DNA]</scope>
    <source>
        <strain evidence="3">Tucson 15287-2541.00</strain>
    </source>
</reference>
<proteinExistence type="predicted"/>
<dbReference type="eggNOG" id="KOG4724">
    <property type="taxonomic scope" value="Eukaryota"/>
</dbReference>
<accession>B4JZZ9</accession>
<feature type="compositionally biased region" description="Low complexity" evidence="1">
    <location>
        <begin position="139"/>
        <end position="162"/>
    </location>
</feature>
<keyword evidence="3" id="KW-1185">Reference proteome</keyword>